<protein>
    <submittedName>
        <fullName evidence="13">CRISPR-associated Cas3 family helicase</fullName>
    </submittedName>
</protein>
<comment type="similarity">
    <text evidence="2">In the central section; belongs to the CRISPR-associated helicase Cas3 family.</text>
</comment>
<dbReference type="GO" id="GO:0005524">
    <property type="term" value="F:ATP binding"/>
    <property type="evidence" value="ECO:0007669"/>
    <property type="project" value="UniProtKB-KW"/>
</dbReference>
<evidence type="ECO:0000313" key="13">
    <source>
        <dbReference type="EMBL" id="PTV93632.1"/>
    </source>
</evidence>
<dbReference type="Pfam" id="PF22590">
    <property type="entry name" value="Cas3-like_C_2"/>
    <property type="match status" value="1"/>
</dbReference>
<dbReference type="NCBIfam" id="TIGR01596">
    <property type="entry name" value="cas3_HD"/>
    <property type="match status" value="1"/>
</dbReference>
<dbReference type="InterPro" id="IPR054712">
    <property type="entry name" value="Cas3-like_dom"/>
</dbReference>
<dbReference type="GO" id="GO:0004386">
    <property type="term" value="F:helicase activity"/>
    <property type="evidence" value="ECO:0007669"/>
    <property type="project" value="UniProtKB-KW"/>
</dbReference>
<dbReference type="GO" id="GO:0046872">
    <property type="term" value="F:metal ion binding"/>
    <property type="evidence" value="ECO:0007669"/>
    <property type="project" value="UniProtKB-KW"/>
</dbReference>
<name>A0A2T5RGD4_9FIRM</name>
<dbReference type="GO" id="GO:0003676">
    <property type="term" value="F:nucleic acid binding"/>
    <property type="evidence" value="ECO:0007669"/>
    <property type="project" value="InterPro"/>
</dbReference>
<gene>
    <name evidence="13" type="ORF">C8C76_13822</name>
</gene>
<dbReference type="InterPro" id="IPR006474">
    <property type="entry name" value="Helicase_Cas3_CRISPR-ass_core"/>
</dbReference>
<dbReference type="Gene3D" id="1.10.3210.30">
    <property type="match status" value="1"/>
</dbReference>
<dbReference type="RefSeq" id="WP_108142168.1">
    <property type="nucleotide sequence ID" value="NZ_QAXS01000038.1"/>
</dbReference>
<comment type="similarity">
    <text evidence="1">In the N-terminal section; belongs to the CRISPR-associated nuclease Cas3-HD family.</text>
</comment>
<keyword evidence="7" id="KW-0347">Helicase</keyword>
<keyword evidence="9" id="KW-0051">Antiviral defense</keyword>
<evidence type="ECO:0000256" key="7">
    <source>
        <dbReference type="ARBA" id="ARBA00022806"/>
    </source>
</evidence>
<sequence>MKELLSHYSSDNRKKLKDHLLEVAKKSRELILDKDLNLSILSKNKLADISYLIGVLHDFGKTTTYFQNYLIYGESSNLSHHGLISAIAGYCLLKNQYNGRLAMLGYMVIKKHHGNLESPLESNERIYFDLQKQLDNIKKNNFEKLEAIYNNLLADFDIKIKDVIEDIEDFLFDEEDIGEYFREEIIMNKFKDESKAVELFLINNLLYSVLIDSDKKNAARVNDDYFEGATKEKIEVKDYLDFCRENNPDKFNPEKLMNSLRNDFFDDVVNNSEISLNQYLYTLTAPTGIGKTFASFAFANKINSFHENGRRVIYCLPYTSIIDQNYAEFEKIIKFNLKDKYDVKPTKYLLRHHYLSPLKIEENIKNKDDSKESKDLDNYLANKLLLESWESGNIVTTFVQLLESIIGNKNSYLKKFHNIVNSVVILDEVQNIPVKFYQVVGKVVNIFAEKFNTYILLMTATQPDILSGNELVNLIDERKYAEDPVFDRVNLKLLNELNPFSINDFIDYFYSKFNSDNCLIVCNTINSALNIYDKLKDKSNDYKVYSLTTNLIPIDRKDRINNIDEELKAGEKVIVISTQLIEAGVDLSFKEVYRDFGPLDSIVQVAGRCNRNSEYENKGKVNIIKLKDEKDREFSKRIYDNKLLDICEEVLSENTSFLEMSKSYFAKVNDSFTRDNKYLMNAIQNLNYSKKRDKEIPIKDFTIIEERAGKEDIIICIDEGVELKVRNLIELYEEIKETKDNKKLNRLIAQKELINKELANYRVSVYRNQLEKYYSDYQIVNEFKYLKYVDYEDQKEYLYDENIGFLRDPKKPPASSLVF</sequence>
<dbReference type="GO" id="GO:0016787">
    <property type="term" value="F:hydrolase activity"/>
    <property type="evidence" value="ECO:0007669"/>
    <property type="project" value="UniProtKB-KW"/>
</dbReference>
<evidence type="ECO:0000256" key="2">
    <source>
        <dbReference type="ARBA" id="ARBA00009046"/>
    </source>
</evidence>
<keyword evidence="4" id="KW-0479">Metal-binding</keyword>
<dbReference type="Proteomes" id="UP000244089">
    <property type="component" value="Unassembled WGS sequence"/>
</dbReference>
<dbReference type="Gene3D" id="3.40.50.300">
    <property type="entry name" value="P-loop containing nucleotide triphosphate hydrolases"/>
    <property type="match status" value="2"/>
</dbReference>
<dbReference type="PROSITE" id="PS51643">
    <property type="entry name" value="HD_CAS3"/>
    <property type="match status" value="1"/>
</dbReference>
<dbReference type="CDD" id="cd17930">
    <property type="entry name" value="DEXHc_cas3"/>
    <property type="match status" value="1"/>
</dbReference>
<dbReference type="InterPro" id="IPR011545">
    <property type="entry name" value="DEAD/DEAH_box_helicase_dom"/>
</dbReference>
<dbReference type="CDD" id="cd09641">
    <property type="entry name" value="Cas3''_I"/>
    <property type="match status" value="1"/>
</dbReference>
<evidence type="ECO:0000256" key="9">
    <source>
        <dbReference type="ARBA" id="ARBA00023118"/>
    </source>
</evidence>
<evidence type="ECO:0000256" key="3">
    <source>
        <dbReference type="ARBA" id="ARBA00022722"/>
    </source>
</evidence>
<evidence type="ECO:0000313" key="14">
    <source>
        <dbReference type="Proteomes" id="UP000244089"/>
    </source>
</evidence>
<dbReference type="Pfam" id="PF00270">
    <property type="entry name" value="DEAD"/>
    <property type="match status" value="1"/>
</dbReference>
<dbReference type="OrthoDB" id="9810236at2"/>
<evidence type="ECO:0000256" key="4">
    <source>
        <dbReference type="ARBA" id="ARBA00022723"/>
    </source>
</evidence>
<dbReference type="SUPFAM" id="SSF52540">
    <property type="entry name" value="P-loop containing nucleoside triphosphate hydrolases"/>
    <property type="match status" value="1"/>
</dbReference>
<comment type="caution">
    <text evidence="13">The sequence shown here is derived from an EMBL/GenBank/DDBJ whole genome shotgun (WGS) entry which is preliminary data.</text>
</comment>
<feature type="domain" description="HD Cas3-type" evidence="12">
    <location>
        <begin position="9"/>
        <end position="216"/>
    </location>
</feature>
<dbReference type="PROSITE" id="PS51192">
    <property type="entry name" value="HELICASE_ATP_BIND_1"/>
    <property type="match status" value="1"/>
</dbReference>
<dbReference type="AlphaFoldDB" id="A0A2T5RGD4"/>
<organism evidence="13 14">
    <name type="scientific">Halanaerobium saccharolyticum</name>
    <dbReference type="NCBI Taxonomy" id="43595"/>
    <lineage>
        <taxon>Bacteria</taxon>
        <taxon>Bacillati</taxon>
        <taxon>Bacillota</taxon>
        <taxon>Clostridia</taxon>
        <taxon>Halanaerobiales</taxon>
        <taxon>Halanaerobiaceae</taxon>
        <taxon>Halanaerobium</taxon>
    </lineage>
</organism>
<evidence type="ECO:0000256" key="5">
    <source>
        <dbReference type="ARBA" id="ARBA00022741"/>
    </source>
</evidence>
<keyword evidence="3" id="KW-0540">Nuclease</keyword>
<evidence type="ECO:0000256" key="1">
    <source>
        <dbReference type="ARBA" id="ARBA00006847"/>
    </source>
</evidence>
<feature type="domain" description="Helicase ATP-binding" evidence="10">
    <location>
        <begin position="272"/>
        <end position="480"/>
    </location>
</feature>
<dbReference type="NCBIfam" id="TIGR01587">
    <property type="entry name" value="cas3_core"/>
    <property type="match status" value="1"/>
</dbReference>
<evidence type="ECO:0000259" key="12">
    <source>
        <dbReference type="PROSITE" id="PS51643"/>
    </source>
</evidence>
<feature type="domain" description="Helicase C-terminal" evidence="11">
    <location>
        <begin position="505"/>
        <end position="658"/>
    </location>
</feature>
<dbReference type="InterPro" id="IPR038257">
    <property type="entry name" value="CRISPR-assoc_Cas3_HD_sf"/>
</dbReference>
<keyword evidence="8" id="KW-0067">ATP-binding</keyword>
<proteinExistence type="inferred from homology"/>
<keyword evidence="5" id="KW-0547">Nucleotide-binding</keyword>
<reference evidence="13 14" key="1">
    <citation type="submission" date="2018-04" db="EMBL/GenBank/DDBJ databases">
        <title>Subsurface microbial communities from deep shales in Ohio and West Virginia, USA.</title>
        <authorList>
            <person name="Wrighton K."/>
        </authorList>
    </citation>
    <scope>NUCLEOTIDE SEQUENCE [LARGE SCALE GENOMIC DNA]</scope>
    <source>
        <strain evidence="13 14">WC1</strain>
    </source>
</reference>
<dbReference type="InterPro" id="IPR006483">
    <property type="entry name" value="CRISPR-assoc_Cas3_HD"/>
</dbReference>
<keyword evidence="6" id="KW-0378">Hydrolase</keyword>
<accession>A0A2T5RGD4</accession>
<dbReference type="PROSITE" id="PS51194">
    <property type="entry name" value="HELICASE_CTER"/>
    <property type="match status" value="1"/>
</dbReference>
<dbReference type="GO" id="GO:0004518">
    <property type="term" value="F:nuclease activity"/>
    <property type="evidence" value="ECO:0007669"/>
    <property type="project" value="UniProtKB-KW"/>
</dbReference>
<dbReference type="InterPro" id="IPR027417">
    <property type="entry name" value="P-loop_NTPase"/>
</dbReference>
<dbReference type="InterPro" id="IPR001650">
    <property type="entry name" value="Helicase_C-like"/>
</dbReference>
<dbReference type="InterPro" id="IPR014001">
    <property type="entry name" value="Helicase_ATP-bd"/>
</dbReference>
<dbReference type="GO" id="GO:0051607">
    <property type="term" value="P:defense response to virus"/>
    <property type="evidence" value="ECO:0007669"/>
    <property type="project" value="UniProtKB-KW"/>
</dbReference>
<dbReference type="SMART" id="SM00487">
    <property type="entry name" value="DEXDc"/>
    <property type="match status" value="1"/>
</dbReference>
<evidence type="ECO:0000256" key="6">
    <source>
        <dbReference type="ARBA" id="ARBA00022801"/>
    </source>
</evidence>
<dbReference type="EMBL" id="QAXS01000038">
    <property type="protein sequence ID" value="PTV93632.1"/>
    <property type="molecule type" value="Genomic_DNA"/>
</dbReference>
<evidence type="ECO:0000259" key="10">
    <source>
        <dbReference type="PROSITE" id="PS51192"/>
    </source>
</evidence>
<evidence type="ECO:0000256" key="8">
    <source>
        <dbReference type="ARBA" id="ARBA00022840"/>
    </source>
</evidence>
<evidence type="ECO:0000259" key="11">
    <source>
        <dbReference type="PROSITE" id="PS51194"/>
    </source>
</evidence>